<dbReference type="OrthoDB" id="242511at2759"/>
<dbReference type="EMBL" id="AUPL01005158">
    <property type="protein sequence ID" value="ESL07159.1"/>
    <property type="molecule type" value="Genomic_DNA"/>
</dbReference>
<feature type="compositionally biased region" description="Gly residues" evidence="1">
    <location>
        <begin position="171"/>
        <end position="186"/>
    </location>
</feature>
<evidence type="ECO:0000256" key="1">
    <source>
        <dbReference type="SAM" id="MobiDB-lite"/>
    </source>
</evidence>
<organism evidence="2 3">
    <name type="scientific">Trypanosoma rangeli SC58</name>
    <dbReference type="NCBI Taxonomy" id="429131"/>
    <lineage>
        <taxon>Eukaryota</taxon>
        <taxon>Discoba</taxon>
        <taxon>Euglenozoa</taxon>
        <taxon>Kinetoplastea</taxon>
        <taxon>Metakinetoplastina</taxon>
        <taxon>Trypanosomatida</taxon>
        <taxon>Trypanosomatidae</taxon>
        <taxon>Trypanosoma</taxon>
        <taxon>Herpetosoma</taxon>
    </lineage>
</organism>
<feature type="compositionally biased region" description="Basic and acidic residues" evidence="1">
    <location>
        <begin position="1086"/>
        <end position="1101"/>
    </location>
</feature>
<gene>
    <name evidence="2" type="ORF">TRSC58_05158</name>
</gene>
<feature type="compositionally biased region" description="Basic and acidic residues" evidence="1">
    <location>
        <begin position="159"/>
        <end position="170"/>
    </location>
</feature>
<evidence type="ECO:0000313" key="2">
    <source>
        <dbReference type="EMBL" id="ESL07159.1"/>
    </source>
</evidence>
<comment type="caution">
    <text evidence="2">The sequence shown here is derived from an EMBL/GenBank/DDBJ whole genome shotgun (WGS) entry which is preliminary data.</text>
</comment>
<evidence type="ECO:0000313" key="3">
    <source>
        <dbReference type="Proteomes" id="UP000031737"/>
    </source>
</evidence>
<keyword evidence="3" id="KW-1185">Reference proteome</keyword>
<feature type="region of interest" description="Disordered" evidence="1">
    <location>
        <begin position="1076"/>
        <end position="1113"/>
    </location>
</feature>
<proteinExistence type="predicted"/>
<feature type="region of interest" description="Disordered" evidence="1">
    <location>
        <begin position="393"/>
        <end position="419"/>
    </location>
</feature>
<name>A0A061IWV7_TRYRA</name>
<sequence>MQLADFSLPFPGYTASMSDSSSGSFHRSGPAPTLPLAATVGSRVVLTSKNCNHDAFIWEDRKTDLLYLRCAMQHMLVGNVVRETDTHLLVRFDIPYHCLPPGVWSRRANKCSEEGMTERNVGDKNGDDDADDGGEIQDGGKIAVDAEEDTGTSGIDVFSSRDEPEAEREGGGGGSGGSGGGGGGSGSSSAGGLFGSGGSSVFGPIRFVMGIVPVLALTQENAAVATPHRNVERPHVPHEEMEKLRSCGTATPCTAPCSSENVPDVLHVSLSVTRSGCISLLQSLLEQHEKLECVSSAVANRDLKLAARHIIAIIDARWSLAAKQRKIFKGVNDSQRSSPAGLQSNPQAPGPDAGRRTDDVIPAARRCRFVMVFHRDKENSSCLEFHPFLLSTGNEEETPQSGTGSGSSGGKGGSSMGLPPTDGVDLHSVGLHKLPALQFLWHTGSALKELAPLYALLSFLRFQDGQYEQCVEDAVTALAYDCTCIEAYTRLMSGFIALGGEQEAILTAAVAVKRCAVLSPQFARVSRLAYVCAFYHRSLGRHSLVDVSPRLRQASVVDVGSFRDAASLAKTRRVTHRSTNVRMRTLSNSFITPAPFSFVPPSSLRNILSGASPPMEYFLRSLRARAACSFELNEIVFSEEVSMQVLLWALPGCEHATSTAACAEVDVGLASSWMECRARFCAYCGHALVSRSVLLAEVRERTSKAMAERVCWNFSEKKSVPCLAGCGDHYCNDICRNRAALEYHWVECAMSPGGEAEAMPPLPPPHERGIAWDTTRTRDVAPFILPSGGEETHGSLLELFPRAMLPLKRPSMCGLMNFFRHLHTQQQRLDAVGISRGLHGPTLRSDGSTSFGTETMTERDMAYKSSIQVCCSVLPGIRAHFSAYYAAVRTAMLEKAPNATTAALLILGRLLASVLHLFMPEAATRTEIASRGQGCFVGMERSCLERTNAVRTIVARYASRGFTSGGRSSSDLHDCHGLCLAEEVLQQLRVPFFADTNLLQPSTVWEILGEAPTVANTGKDESLGAAAAAKHTLRCGFDRAVELLRGIDAIVQSRLCDEAVAFSLLMSPEPVQRFSLDSASVGGGDEESRAWTKSHSEDSKAESCGSGQGGARRPPFVMDVGTLAVWLAEEHGKVALSAGRHPAVWTFGRLLGFLGKRRFMEQFWDFCVSSYCVVPRCVLSVGVDDTVPEHMQEGWRTVCRQYTVLVAVMGPLTSLVTDLSAFGGEACSRFFKDVAPTGPRNPLHLQMGDSPAGSMLSINSLTHDSDELHTRAAPHSMDGSGHRPSLHVGSFYSAAMLLDNLELCGNNVFNRSGERRVTMKAQRPIASGEELRYGGKDLVCEDTER</sequence>
<reference evidence="2 3" key="1">
    <citation type="submission" date="2013-07" db="EMBL/GenBank/DDBJ databases">
        <authorList>
            <person name="Stoco P.H."/>
            <person name="Wagner G."/>
            <person name="Gerber A."/>
            <person name="Zaha A."/>
            <person name="Thompson C."/>
            <person name="Bartholomeu D.C."/>
            <person name="Luckemeyer D.D."/>
            <person name="Bahia D."/>
            <person name="Loreto E."/>
            <person name="Prestes E.B."/>
            <person name="Lima F.M."/>
            <person name="Rodrigues-Luiz G."/>
            <person name="Vallejo G.A."/>
            <person name="Filho J.F."/>
            <person name="Monteiro K.M."/>
            <person name="Tyler K.M."/>
            <person name="de Almeida L.G."/>
            <person name="Ortiz M.F."/>
            <person name="Siervo M.A."/>
            <person name="de Moraes M.H."/>
            <person name="Cunha O.L."/>
            <person name="Mendonca-Neto R."/>
            <person name="Silva R."/>
            <person name="Teixeira S.M."/>
            <person name="Murta S.M."/>
            <person name="Sincero T.C."/>
            <person name="Mendes T.A."/>
            <person name="Urmenyi T.P."/>
            <person name="Silva V.G."/>
            <person name="da Rocha W.D."/>
            <person name="Andersson B."/>
            <person name="Romanha A.J."/>
            <person name="Steindel M."/>
            <person name="de Vasconcelos A.T."/>
            <person name="Grisard E.C."/>
        </authorList>
    </citation>
    <scope>NUCLEOTIDE SEQUENCE [LARGE SCALE GENOMIC DNA]</scope>
    <source>
        <strain evidence="2 3">SC58</strain>
    </source>
</reference>
<feature type="region of interest" description="Disordered" evidence="1">
    <location>
        <begin position="331"/>
        <end position="358"/>
    </location>
</feature>
<dbReference type="Proteomes" id="UP000031737">
    <property type="component" value="Unassembled WGS sequence"/>
</dbReference>
<protein>
    <submittedName>
        <fullName evidence="2">Uncharacterized protein</fullName>
    </submittedName>
</protein>
<feature type="compositionally biased region" description="Polar residues" evidence="1">
    <location>
        <begin position="332"/>
        <end position="347"/>
    </location>
</feature>
<feature type="compositionally biased region" description="Gly residues" evidence="1">
    <location>
        <begin position="403"/>
        <end position="415"/>
    </location>
</feature>
<feature type="region of interest" description="Disordered" evidence="1">
    <location>
        <begin position="112"/>
        <end position="191"/>
    </location>
</feature>
<accession>A0A061IWV7</accession>
<dbReference type="VEuPathDB" id="TriTrypDB:TRSC58_05158"/>
<feature type="compositionally biased region" description="Basic and acidic residues" evidence="1">
    <location>
        <begin position="112"/>
        <end position="127"/>
    </location>
</feature>